<dbReference type="AlphaFoldDB" id="A0A1B8ZU01"/>
<gene>
    <name evidence="2" type="ORF">BBI00_12230</name>
</gene>
<dbReference type="RefSeq" id="WP_065399033.1">
    <property type="nucleotide sequence ID" value="NZ_CP073074.1"/>
</dbReference>
<sequence length="148" mass="17112">MIHRILNQFSFKGRITRGQYVVSLIIFYVFVYPLTLIEKHYELSEDGKGIVGLFIIPFIIFILVKGARRCHDRGNSGLYQFIPGYFFFMVFGDSDYGVNKYGPNPKGEGNDTFNTTTDQFQNALMSTMLHSDHCRHCGHQHCSCNKRR</sequence>
<dbReference type="GeneID" id="78302823"/>
<name>A0A1B8ZU01_9FLAO</name>
<organism evidence="2 3">
    <name type="scientific">Chryseobacterium arthrosphaerae</name>
    <dbReference type="NCBI Taxonomy" id="651561"/>
    <lineage>
        <taxon>Bacteria</taxon>
        <taxon>Pseudomonadati</taxon>
        <taxon>Bacteroidota</taxon>
        <taxon>Flavobacteriia</taxon>
        <taxon>Flavobacteriales</taxon>
        <taxon>Weeksellaceae</taxon>
        <taxon>Chryseobacterium group</taxon>
        <taxon>Chryseobacterium</taxon>
    </lineage>
</organism>
<evidence type="ECO:0000313" key="3">
    <source>
        <dbReference type="Proteomes" id="UP000093432"/>
    </source>
</evidence>
<protein>
    <recommendedName>
        <fullName evidence="4">DUF805 domain-containing protein</fullName>
    </recommendedName>
</protein>
<keyword evidence="1" id="KW-0472">Membrane</keyword>
<keyword evidence="1" id="KW-1133">Transmembrane helix</keyword>
<dbReference type="InterPro" id="IPR008523">
    <property type="entry name" value="DUF805"/>
</dbReference>
<evidence type="ECO:0000313" key="2">
    <source>
        <dbReference type="EMBL" id="OCA75054.1"/>
    </source>
</evidence>
<dbReference type="EMBL" id="MAYG01000001">
    <property type="protein sequence ID" value="OCA75054.1"/>
    <property type="molecule type" value="Genomic_DNA"/>
</dbReference>
<evidence type="ECO:0008006" key="4">
    <source>
        <dbReference type="Google" id="ProtNLM"/>
    </source>
</evidence>
<reference evidence="3" key="1">
    <citation type="submission" date="2016-07" db="EMBL/GenBank/DDBJ databases">
        <authorList>
            <person name="Florea S."/>
            <person name="Webb J.S."/>
            <person name="Jaromczyk J."/>
            <person name="Schardl C.L."/>
        </authorList>
    </citation>
    <scope>NUCLEOTIDE SEQUENCE [LARGE SCALE GENOMIC DNA]</scope>
    <source>
        <strain evidence="3">CC-VM-7</strain>
    </source>
</reference>
<feature type="transmembrane region" description="Helical" evidence="1">
    <location>
        <begin position="49"/>
        <end position="67"/>
    </location>
</feature>
<dbReference type="STRING" id="651561.BBI00_12230"/>
<dbReference type="GO" id="GO:0016020">
    <property type="term" value="C:membrane"/>
    <property type="evidence" value="ECO:0007669"/>
    <property type="project" value="InterPro"/>
</dbReference>
<accession>A0A1B8ZU01</accession>
<dbReference type="Proteomes" id="UP000093432">
    <property type="component" value="Unassembled WGS sequence"/>
</dbReference>
<proteinExistence type="predicted"/>
<keyword evidence="1" id="KW-0812">Transmembrane</keyword>
<comment type="caution">
    <text evidence="2">The sequence shown here is derived from an EMBL/GenBank/DDBJ whole genome shotgun (WGS) entry which is preliminary data.</text>
</comment>
<dbReference type="OrthoDB" id="9812349at2"/>
<evidence type="ECO:0000256" key="1">
    <source>
        <dbReference type="SAM" id="Phobius"/>
    </source>
</evidence>
<dbReference type="Pfam" id="PF05656">
    <property type="entry name" value="DUF805"/>
    <property type="match status" value="1"/>
</dbReference>
<feature type="transmembrane region" description="Helical" evidence="1">
    <location>
        <begin position="20"/>
        <end position="37"/>
    </location>
</feature>